<protein>
    <recommendedName>
        <fullName evidence="2">LEM domain-containing protein</fullName>
    </recommendedName>
</protein>
<proteinExistence type="predicted"/>
<dbReference type="GO" id="GO:0005654">
    <property type="term" value="C:nucleoplasm"/>
    <property type="evidence" value="ECO:0007669"/>
    <property type="project" value="TreeGrafter"/>
</dbReference>
<dbReference type="InterPro" id="IPR002110">
    <property type="entry name" value="Ankyrin_rpt"/>
</dbReference>
<dbReference type="InterPro" id="IPR003887">
    <property type="entry name" value="LEM_dom"/>
</dbReference>
<dbReference type="Pfam" id="PF22945">
    <property type="entry name" value="LEM-3_GIY-YIG"/>
    <property type="match status" value="1"/>
</dbReference>
<evidence type="ECO:0000256" key="1">
    <source>
        <dbReference type="PROSITE-ProRule" id="PRU00023"/>
    </source>
</evidence>
<gene>
    <name evidence="3" type="ORF">RUM43_005208</name>
</gene>
<dbReference type="GO" id="GO:0000724">
    <property type="term" value="P:double-strand break repair via homologous recombination"/>
    <property type="evidence" value="ECO:0007669"/>
    <property type="project" value="TreeGrafter"/>
</dbReference>
<dbReference type="PROSITE" id="PS50088">
    <property type="entry name" value="ANK_REPEAT"/>
    <property type="match status" value="1"/>
</dbReference>
<comment type="caution">
    <text evidence="3">The sequence shown here is derived from an EMBL/GenBank/DDBJ whole genome shotgun (WGS) entry which is preliminary data.</text>
</comment>
<name>A0AAN8SBR1_POLSC</name>
<organism evidence="3 4">
    <name type="scientific">Polyplax serrata</name>
    <name type="common">Common mouse louse</name>
    <dbReference type="NCBI Taxonomy" id="468196"/>
    <lineage>
        <taxon>Eukaryota</taxon>
        <taxon>Metazoa</taxon>
        <taxon>Ecdysozoa</taxon>
        <taxon>Arthropoda</taxon>
        <taxon>Hexapoda</taxon>
        <taxon>Insecta</taxon>
        <taxon>Pterygota</taxon>
        <taxon>Neoptera</taxon>
        <taxon>Paraneoptera</taxon>
        <taxon>Psocodea</taxon>
        <taxon>Troctomorpha</taxon>
        <taxon>Phthiraptera</taxon>
        <taxon>Anoplura</taxon>
        <taxon>Polyplacidae</taxon>
        <taxon>Polyplax</taxon>
    </lineage>
</organism>
<feature type="repeat" description="ANK" evidence="1">
    <location>
        <begin position="77"/>
        <end position="109"/>
    </location>
</feature>
<dbReference type="PANTHER" id="PTHR46427:SF1">
    <property type="entry name" value="ANKYRIN REPEAT AND LEM DOMAIN-CONTAINING PROTEIN 1"/>
    <property type="match status" value="1"/>
</dbReference>
<dbReference type="Proteomes" id="UP001372834">
    <property type="component" value="Unassembled WGS sequence"/>
</dbReference>
<dbReference type="InterPro" id="IPR034998">
    <property type="entry name" value="ANKLE1"/>
</dbReference>
<dbReference type="AlphaFoldDB" id="A0AAN8SBR1"/>
<dbReference type="InterPro" id="IPR036770">
    <property type="entry name" value="Ankyrin_rpt-contain_sf"/>
</dbReference>
<reference evidence="3 4" key="1">
    <citation type="submission" date="2023-10" db="EMBL/GenBank/DDBJ databases">
        <title>Genomes of two closely related lineages of the louse Polyplax serrata with different host specificities.</title>
        <authorList>
            <person name="Martinu J."/>
            <person name="Tarabai H."/>
            <person name="Stefka J."/>
            <person name="Hypsa V."/>
        </authorList>
    </citation>
    <scope>NUCLEOTIDE SEQUENCE [LARGE SCALE GENOMIC DNA]</scope>
    <source>
        <strain evidence="3">HR10_N</strain>
    </source>
</reference>
<dbReference type="CDD" id="cd10454">
    <property type="entry name" value="GIY-YIG_COG3680_Meta"/>
    <property type="match status" value="1"/>
</dbReference>
<feature type="domain" description="LEM" evidence="2">
    <location>
        <begin position="512"/>
        <end position="556"/>
    </location>
</feature>
<dbReference type="Gene3D" id="1.10.720.40">
    <property type="match status" value="1"/>
</dbReference>
<dbReference type="GO" id="GO:0005737">
    <property type="term" value="C:cytoplasm"/>
    <property type="evidence" value="ECO:0007669"/>
    <property type="project" value="TreeGrafter"/>
</dbReference>
<dbReference type="GO" id="GO:0000712">
    <property type="term" value="P:resolution of meiotic recombination intermediates"/>
    <property type="evidence" value="ECO:0007669"/>
    <property type="project" value="TreeGrafter"/>
</dbReference>
<dbReference type="PANTHER" id="PTHR46427">
    <property type="entry name" value="ANKYRIN REPEAT AND LEM DOMAIN-CONTAINING PROTEIN 1"/>
    <property type="match status" value="1"/>
</dbReference>
<dbReference type="SUPFAM" id="SSF48403">
    <property type="entry name" value="Ankyrin repeat"/>
    <property type="match status" value="1"/>
</dbReference>
<evidence type="ECO:0000313" key="4">
    <source>
        <dbReference type="Proteomes" id="UP001372834"/>
    </source>
</evidence>
<dbReference type="Gene3D" id="1.25.40.20">
    <property type="entry name" value="Ankyrin repeat-containing domain"/>
    <property type="match status" value="1"/>
</dbReference>
<dbReference type="CDD" id="cd12934">
    <property type="entry name" value="LEM"/>
    <property type="match status" value="1"/>
</dbReference>
<evidence type="ECO:0000313" key="3">
    <source>
        <dbReference type="EMBL" id="KAK6643698.1"/>
    </source>
</evidence>
<dbReference type="EMBL" id="JAWJWE010000002">
    <property type="protein sequence ID" value="KAK6643698.1"/>
    <property type="molecule type" value="Genomic_DNA"/>
</dbReference>
<dbReference type="Pfam" id="PF03020">
    <property type="entry name" value="LEM"/>
    <property type="match status" value="1"/>
</dbReference>
<keyword evidence="1" id="KW-0040">ANK repeat</keyword>
<dbReference type="InterPro" id="IPR011015">
    <property type="entry name" value="LEM/LEM-like_dom_sf"/>
</dbReference>
<accession>A0AAN8SBR1</accession>
<dbReference type="PROSITE" id="PS50954">
    <property type="entry name" value="LEM"/>
    <property type="match status" value="1"/>
</dbReference>
<dbReference type="GO" id="GO:0004520">
    <property type="term" value="F:DNA endonuclease activity"/>
    <property type="evidence" value="ECO:0007669"/>
    <property type="project" value="TreeGrafter"/>
</dbReference>
<sequence>MIESMIVKKVLRAFDNKDVSTINSWTIQRKINPNALIPGRGVSLLHLIIGHQSENFGYKITKLFLRCGGDPNVQSADKVTPTHVAAGWGRNRILHLLLVNGGDPWMQDDEKRNAFNYAFEEQEWNTIEMLHHFQQMHAATPSKMGFGQAYVKRDLERVLFRRGEQMFAYAPVANVKKSITTQTQSFTSRSPSSPVQGKIKYFEGNQNVTYNMNSWKKSDVGNPGSCKEVYETSCEVYVDYNQKSTCNERTKQRETYISSIHIETSPDTSDSKGNQLETRSYQQIEGNKASKDVRGQLLVELREAVRRRSKMKISQTDSKTDIFTEHSDSVVLLNSDANNSTGASKNIEVYKSNLQGNKMLKNMSDFATQVMNEIEEEKKIDISISSPDLANNYVSCDEDPNLLKFNGKNIQTIVIPQSNNQNSTFYLTPYNSGVSHELTNVDKSKEDLSNDSFASVSEEYRYTDAEEGVVLLEKKILVAPTISEVSQVIDIRDDENCECDDGSTVSSAASTLPSGISCNSDVLRCELMGLGYNPGPVTKTTKHLYLKKLWKIKRDAKTSVKPINENASKVYSVALKKTLYNNDNALEKVVNFRHLEEDMCRSFERWTTRKWREGNNKTSFNYLLLDPRVSLNLPKRAHEISRLDTWKCFLSSIFYIGKGKRSRPYAHLYKAVAFWQKKRADCPDDKIQRIVEIWKEGLGVVCLQVFQNIMPVEALTREAAMIDALGLSSLKNARLGEYYGIVSTWPLKEKRNLGVFLLHKALLIFLNEGERQIKPYDID</sequence>
<evidence type="ECO:0000259" key="2">
    <source>
        <dbReference type="PROSITE" id="PS50954"/>
    </source>
</evidence>
<dbReference type="SUPFAM" id="SSF63451">
    <property type="entry name" value="LEM domain"/>
    <property type="match status" value="1"/>
</dbReference>